<dbReference type="EMBL" id="AZJE01000040">
    <property type="protein sequence ID" value="ETD15417.1"/>
    <property type="molecule type" value="Genomic_DNA"/>
</dbReference>
<protein>
    <recommendedName>
        <fullName evidence="1">DNA (cytosine-5-)-methyltransferase</fullName>
        <ecNumber evidence="1">2.1.1.37</ecNumber>
    </recommendedName>
</protein>
<dbReference type="Gene3D" id="3.90.120.10">
    <property type="entry name" value="DNA Methylase, subunit A, domain 2"/>
    <property type="match status" value="1"/>
</dbReference>
<dbReference type="PRINTS" id="PR00105">
    <property type="entry name" value="C5METTRFRASE"/>
</dbReference>
<dbReference type="Gene3D" id="3.40.50.150">
    <property type="entry name" value="Vaccinia Virus protein VP39"/>
    <property type="match status" value="2"/>
</dbReference>
<keyword evidence="3 6" id="KW-0808">Transferase</keyword>
<dbReference type="HOGENOM" id="CLU_312104_0_0_9"/>
<sequence>MDDNIFTSLSGFDLEDINKEFDSGLYNIANQFRKESAHFIILSRNCAWKEYEIQSGMLSSVLERHPFENTENILKFNIAVTEEACNRILTSEYPLICKIGMYAYVVEIGAREFISPENIDVVYKNLSAAKERGFFFTPPSLAVRMVLASLEKAESKKYVLDPAAGVGVFLAYHMMFNKDLVGVFGTEIDYRTSELANKLLLYVATTVKKTVQIDVRCEDFLEFFREMKGKDPIDIIVMNPPYGAVKVLASDFTDTSTKAKLGHEEIKILEKRLKKKTIDYASQLRQRFLSYGIGKGTLEYSKLFMAVALEMLSKDGILVSITPSSWLGDETSSAFRKKIIQSYYLHELWIIPEKAKMFRGVNQPTVVSLLSKKPATAVTIYNPVLRIESVDGDSESFDMDTVVSVSGEKCKFPKCTVQELKILKKIQKYGKIKDISSVVNMRGELDLTANKKYISVVGTGHRLVRGDHIQGSILASVDSSEKAGYVLYQEFLDVIRTSEKTPYIQSSRIAIPQCSYLQKKKRIEAAIVPKAVVLANSCNFIALKGACDDIIELRYYWMIMNSSVVEWQFRIFSYNNHVANKEIDELSCIPYKNLSEKEKIFIRNQALKSYDLDEFSVLQDAFVANVFGLSEKEYVIILKSINAENAEECILEYKKLSNESKKIEIPQHQLPSLSELDKLMISYVEPGGNWTSIPETVPSKRLNQIREMARIRGMVRTTYYSRLRYNQPAYTISTYFNRPGNGANIHPWEDRTLSSREAARLQSFPDCFVFEGSDAAVRTQIGNAVPPLLGYAVGKAIKKKVGMPLKFCDMFAGAGGLSYGMELAGYRGVAALELNKFAAASFARNHDASIKTIVGDINDETIQQELFSAIKQGIERGEPWVLVGGPPCQGFSTAGYRNENDIRNKLVDSYLKIIQEMQPAIVVMENVPGILSMKKGDVIRGVYQSLHRLGYVFHKTPWVLDAERYGVPQMRRRVIIVAAKDECFLPDYPEPIFEKCMGRRENVDNQISLALSSYPITVGEALKGLPPLMEINDYFPKDASIDDAYNKWCQGEISVEELLKERG</sequence>
<dbReference type="PANTHER" id="PTHR10629:SF52">
    <property type="entry name" value="DNA (CYTOSINE-5)-METHYLTRANSFERASE 1"/>
    <property type="match status" value="1"/>
</dbReference>
<feature type="domain" description="DNA methylase adenine-specific" evidence="8">
    <location>
        <begin position="128"/>
        <end position="379"/>
    </location>
</feature>
<dbReference type="Proteomes" id="UP000018683">
    <property type="component" value="Unassembled WGS sequence"/>
</dbReference>
<comment type="caution">
    <text evidence="9">The sequence shown here is derived from an EMBL/GenBank/DDBJ whole genome shotgun (WGS) entry which is preliminary data.</text>
</comment>
<dbReference type="InterPro" id="IPR029063">
    <property type="entry name" value="SAM-dependent_MTases_sf"/>
</dbReference>
<dbReference type="InterPro" id="IPR031303">
    <property type="entry name" value="C5_meth_CS"/>
</dbReference>
<dbReference type="AlphaFoldDB" id="V8BKW6"/>
<dbReference type="CDD" id="cd02440">
    <property type="entry name" value="AdoMet_MTases"/>
    <property type="match status" value="1"/>
</dbReference>
<dbReference type="PATRIC" id="fig|1073376.3.peg.2895"/>
<dbReference type="NCBIfam" id="TIGR00675">
    <property type="entry name" value="dcm"/>
    <property type="match status" value="1"/>
</dbReference>
<dbReference type="GO" id="GO:0003886">
    <property type="term" value="F:DNA (cytosine-5-)-methyltransferase activity"/>
    <property type="evidence" value="ECO:0007669"/>
    <property type="project" value="UniProtKB-EC"/>
</dbReference>
<dbReference type="InterPro" id="IPR003356">
    <property type="entry name" value="DNA_methylase_A-5"/>
</dbReference>
<organism evidence="9 10">
    <name type="scientific">[Ruminococcus] lactaris CC59_002D</name>
    <dbReference type="NCBI Taxonomy" id="1073376"/>
    <lineage>
        <taxon>Bacteria</taxon>
        <taxon>Bacillati</taxon>
        <taxon>Bacillota</taxon>
        <taxon>Clostridia</taxon>
        <taxon>Lachnospirales</taxon>
        <taxon>Lachnospiraceae</taxon>
        <taxon>Mediterraneibacter</taxon>
    </lineage>
</organism>
<dbReference type="InterPro" id="IPR050390">
    <property type="entry name" value="C5-Methyltransferase"/>
</dbReference>
<dbReference type="RefSeq" id="WP_023923501.1">
    <property type="nucleotide sequence ID" value="NZ_KI669412.1"/>
</dbReference>
<dbReference type="Pfam" id="PF00145">
    <property type="entry name" value="DNA_methylase"/>
    <property type="match status" value="2"/>
</dbReference>
<dbReference type="PROSITE" id="PS51679">
    <property type="entry name" value="SAM_MT_C5"/>
    <property type="match status" value="1"/>
</dbReference>
<keyword evidence="4 6" id="KW-0949">S-adenosyl-L-methionine</keyword>
<evidence type="ECO:0000256" key="7">
    <source>
        <dbReference type="RuleBase" id="RU000416"/>
    </source>
</evidence>
<feature type="active site" evidence="6">
    <location>
        <position position="888"/>
    </location>
</feature>
<dbReference type="PROSITE" id="PS00095">
    <property type="entry name" value="C5_MTASE_2"/>
    <property type="match status" value="1"/>
</dbReference>
<dbReference type="PANTHER" id="PTHR10629">
    <property type="entry name" value="CYTOSINE-SPECIFIC METHYLTRANSFERASE"/>
    <property type="match status" value="1"/>
</dbReference>
<dbReference type="STRING" id="1073376.HMPREF1202_02824"/>
<keyword evidence="2 6" id="KW-0489">Methyltransferase</keyword>
<evidence type="ECO:0000259" key="8">
    <source>
        <dbReference type="Pfam" id="PF02384"/>
    </source>
</evidence>
<proteinExistence type="inferred from homology"/>
<dbReference type="GO" id="GO:0032259">
    <property type="term" value="P:methylation"/>
    <property type="evidence" value="ECO:0007669"/>
    <property type="project" value="UniProtKB-KW"/>
</dbReference>
<dbReference type="EC" id="2.1.1.37" evidence="1"/>
<dbReference type="PROSITE" id="PS00092">
    <property type="entry name" value="N6_MTASE"/>
    <property type="match status" value="1"/>
</dbReference>
<name>V8BKW6_9FIRM</name>
<dbReference type="SUPFAM" id="SSF53335">
    <property type="entry name" value="S-adenosyl-L-methionine-dependent methyltransferases"/>
    <property type="match status" value="3"/>
</dbReference>
<accession>V8BKW6</accession>
<comment type="similarity">
    <text evidence="6 7">Belongs to the class I-like SAM-binding methyltransferase superfamily. C5-methyltransferase family.</text>
</comment>
<dbReference type="GO" id="GO:0044027">
    <property type="term" value="P:negative regulation of gene expression via chromosomal CpG island methylation"/>
    <property type="evidence" value="ECO:0007669"/>
    <property type="project" value="TreeGrafter"/>
</dbReference>
<gene>
    <name evidence="9" type="ORF">HMPREF1202_02824</name>
</gene>
<keyword evidence="5" id="KW-0680">Restriction system</keyword>
<reference evidence="9 10" key="1">
    <citation type="submission" date="2013-10" db="EMBL/GenBank/DDBJ databases">
        <title>The Genome Sequence of Ruminococcus lactaris CC59_002D.</title>
        <authorList>
            <consortium name="The Broad Institute Genomics Platform"/>
            <person name="Earl A."/>
            <person name="Allen-Vercoe E."/>
            <person name="Daigneault M."/>
            <person name="Young S.K."/>
            <person name="Zeng Q."/>
            <person name="Gargeya S."/>
            <person name="Fitzgerald M."/>
            <person name="Abouelleil A."/>
            <person name="Alvarado L."/>
            <person name="Chapman S.B."/>
            <person name="Gainer-Dewar J."/>
            <person name="Goldberg J."/>
            <person name="Griggs A."/>
            <person name="Gujja S."/>
            <person name="Hansen M."/>
            <person name="Howarth C."/>
            <person name="Imamovic A."/>
            <person name="Ireland A."/>
            <person name="Larimer J."/>
            <person name="McCowan C."/>
            <person name="Murphy C."/>
            <person name="Pearson M."/>
            <person name="Poon T.W."/>
            <person name="Priest M."/>
            <person name="Roberts A."/>
            <person name="Saif S."/>
            <person name="Shea T."/>
            <person name="Sykes S."/>
            <person name="Wortman J."/>
            <person name="Nusbaum C."/>
            <person name="Birren B."/>
        </authorList>
    </citation>
    <scope>NUCLEOTIDE SEQUENCE [LARGE SCALE GENOMIC DNA]</scope>
    <source>
        <strain evidence="9 10">CC59_002D</strain>
    </source>
</reference>
<evidence type="ECO:0000256" key="6">
    <source>
        <dbReference type="PROSITE-ProRule" id="PRU01016"/>
    </source>
</evidence>
<evidence type="ECO:0000256" key="3">
    <source>
        <dbReference type="ARBA" id="ARBA00022679"/>
    </source>
</evidence>
<evidence type="ECO:0000313" key="9">
    <source>
        <dbReference type="EMBL" id="ETD15417.1"/>
    </source>
</evidence>
<dbReference type="InterPro" id="IPR001525">
    <property type="entry name" value="C5_MeTfrase"/>
</dbReference>
<dbReference type="GO" id="GO:0003677">
    <property type="term" value="F:DNA binding"/>
    <property type="evidence" value="ECO:0007669"/>
    <property type="project" value="InterPro"/>
</dbReference>
<evidence type="ECO:0000313" key="10">
    <source>
        <dbReference type="Proteomes" id="UP000018683"/>
    </source>
</evidence>
<dbReference type="Pfam" id="PF02384">
    <property type="entry name" value="N6_Mtase"/>
    <property type="match status" value="1"/>
</dbReference>
<evidence type="ECO:0000256" key="2">
    <source>
        <dbReference type="ARBA" id="ARBA00022603"/>
    </source>
</evidence>
<evidence type="ECO:0000256" key="4">
    <source>
        <dbReference type="ARBA" id="ARBA00022691"/>
    </source>
</evidence>
<evidence type="ECO:0000256" key="1">
    <source>
        <dbReference type="ARBA" id="ARBA00011975"/>
    </source>
</evidence>
<dbReference type="GO" id="GO:0008170">
    <property type="term" value="F:N-methyltransferase activity"/>
    <property type="evidence" value="ECO:0007669"/>
    <property type="project" value="InterPro"/>
</dbReference>
<evidence type="ECO:0000256" key="5">
    <source>
        <dbReference type="ARBA" id="ARBA00022747"/>
    </source>
</evidence>
<dbReference type="InterPro" id="IPR002052">
    <property type="entry name" value="DNA_methylase_N6_adenine_CS"/>
</dbReference>
<dbReference type="GO" id="GO:0009307">
    <property type="term" value="P:DNA restriction-modification system"/>
    <property type="evidence" value="ECO:0007669"/>
    <property type="project" value="UniProtKB-KW"/>
</dbReference>